<accession>R0IK08</accession>
<evidence type="ECO:0000256" key="1">
    <source>
        <dbReference type="ARBA" id="ARBA00004251"/>
    </source>
</evidence>
<dbReference type="STRING" id="81985.R0IK08"/>
<comment type="similarity">
    <text evidence="2">Belongs to the RLP family.</text>
</comment>
<dbReference type="InterPro" id="IPR001611">
    <property type="entry name" value="Leu-rich_rpt"/>
</dbReference>
<keyword evidence="13" id="KW-1185">Reference proteome</keyword>
<comment type="subcellular location">
    <subcellularLocation>
        <location evidence="1">Cell membrane</location>
        <topology evidence="1">Single-pass type I membrane protein</topology>
    </subcellularLocation>
</comment>
<evidence type="ECO:0000256" key="8">
    <source>
        <dbReference type="ARBA" id="ARBA00023136"/>
    </source>
</evidence>
<keyword evidence="6" id="KW-0677">Repeat</keyword>
<dbReference type="InterPro" id="IPR003591">
    <property type="entry name" value="Leu-rich_rpt_typical-subtyp"/>
</dbReference>
<evidence type="ECO:0000256" key="6">
    <source>
        <dbReference type="ARBA" id="ARBA00022737"/>
    </source>
</evidence>
<evidence type="ECO:0000256" key="5">
    <source>
        <dbReference type="ARBA" id="ARBA00022692"/>
    </source>
</evidence>
<keyword evidence="7 11" id="KW-1133">Transmembrane helix</keyword>
<keyword evidence="4" id="KW-0433">Leucine-rich repeat</keyword>
<evidence type="ECO:0000256" key="11">
    <source>
        <dbReference type="SAM" id="Phobius"/>
    </source>
</evidence>
<dbReference type="SMART" id="SM00369">
    <property type="entry name" value="LRR_TYP"/>
    <property type="match status" value="6"/>
</dbReference>
<dbReference type="FunFam" id="3.80.10.10:FF:000383">
    <property type="entry name" value="Leucine-rich repeat receptor protein kinase EMS1"/>
    <property type="match status" value="1"/>
</dbReference>
<dbReference type="PRINTS" id="PR00019">
    <property type="entry name" value="LEURICHRPT"/>
</dbReference>
<dbReference type="SUPFAM" id="SSF52058">
    <property type="entry name" value="L domain-like"/>
    <property type="match status" value="2"/>
</dbReference>
<keyword evidence="8 11" id="KW-0472">Membrane</keyword>
<reference evidence="13" key="1">
    <citation type="journal article" date="2013" name="Nat. Genet.">
        <title>The Capsella rubella genome and the genomic consequences of rapid mating system evolution.</title>
        <authorList>
            <person name="Slotte T."/>
            <person name="Hazzouri K.M."/>
            <person name="Agren J.A."/>
            <person name="Koenig D."/>
            <person name="Maumus F."/>
            <person name="Guo Y.L."/>
            <person name="Steige K."/>
            <person name="Platts A.E."/>
            <person name="Escobar J.S."/>
            <person name="Newman L.K."/>
            <person name="Wang W."/>
            <person name="Mandakova T."/>
            <person name="Vello E."/>
            <person name="Smith L.M."/>
            <person name="Henz S.R."/>
            <person name="Steffen J."/>
            <person name="Takuno S."/>
            <person name="Brandvain Y."/>
            <person name="Coop G."/>
            <person name="Andolfatto P."/>
            <person name="Hu T.T."/>
            <person name="Blanchette M."/>
            <person name="Clark R.M."/>
            <person name="Quesneville H."/>
            <person name="Nordborg M."/>
            <person name="Gaut B.S."/>
            <person name="Lysak M.A."/>
            <person name="Jenkins J."/>
            <person name="Grimwood J."/>
            <person name="Chapman J."/>
            <person name="Prochnik S."/>
            <person name="Shu S."/>
            <person name="Rokhsar D."/>
            <person name="Schmutz J."/>
            <person name="Weigel D."/>
            <person name="Wright S.I."/>
        </authorList>
    </citation>
    <scope>NUCLEOTIDE SEQUENCE [LARGE SCALE GENOMIC DNA]</scope>
    <source>
        <strain evidence="13">cv. Monte Gargano</strain>
    </source>
</reference>
<keyword evidence="5 11" id="KW-0812">Transmembrane</keyword>
<dbReference type="InterPro" id="IPR032675">
    <property type="entry name" value="LRR_dom_sf"/>
</dbReference>
<dbReference type="GO" id="GO:0005886">
    <property type="term" value="C:plasma membrane"/>
    <property type="evidence" value="ECO:0007669"/>
    <property type="project" value="UniProtKB-SubCell"/>
</dbReference>
<dbReference type="OrthoDB" id="442066at2759"/>
<dbReference type="AlphaFoldDB" id="R0IK08"/>
<evidence type="ECO:0000256" key="2">
    <source>
        <dbReference type="ARBA" id="ARBA00009592"/>
    </source>
</evidence>
<dbReference type="Gene3D" id="3.80.10.10">
    <property type="entry name" value="Ribonuclease Inhibitor"/>
    <property type="match status" value="2"/>
</dbReference>
<evidence type="ECO:0000256" key="10">
    <source>
        <dbReference type="ARBA" id="ARBA00023180"/>
    </source>
</evidence>
<evidence type="ECO:0000313" key="13">
    <source>
        <dbReference type="Proteomes" id="UP000029121"/>
    </source>
</evidence>
<dbReference type="Pfam" id="PF00560">
    <property type="entry name" value="LRR_1"/>
    <property type="match status" value="5"/>
</dbReference>
<evidence type="ECO:0000256" key="7">
    <source>
        <dbReference type="ARBA" id="ARBA00022989"/>
    </source>
</evidence>
<dbReference type="Proteomes" id="UP000029121">
    <property type="component" value="Unassembled WGS sequence"/>
</dbReference>
<evidence type="ECO:0000313" key="12">
    <source>
        <dbReference type="EMBL" id="EOA38835.1"/>
    </source>
</evidence>
<dbReference type="Pfam" id="PF13855">
    <property type="entry name" value="LRR_8"/>
    <property type="match status" value="2"/>
</dbReference>
<dbReference type="PANTHER" id="PTHR27004:SF338">
    <property type="entry name" value="LEUCINE-RICH REPEAT-CONTAINING N-TERMINAL PLANT-TYPE DOMAIN-CONTAINING PROTEIN"/>
    <property type="match status" value="1"/>
</dbReference>
<name>R0IK08_9BRAS</name>
<dbReference type="EMBL" id="KB870805">
    <property type="protein sequence ID" value="EOA38835.1"/>
    <property type="molecule type" value="Genomic_DNA"/>
</dbReference>
<proteinExistence type="inferred from homology"/>
<protein>
    <recommendedName>
        <fullName evidence="14">Leucine-rich repeat-containing N-terminal plant-type domain-containing protein</fullName>
    </recommendedName>
</protein>
<dbReference type="eggNOG" id="KOG0619">
    <property type="taxonomic scope" value="Eukaryota"/>
</dbReference>
<dbReference type="PANTHER" id="PTHR27004">
    <property type="entry name" value="RECEPTOR-LIKE PROTEIN 12 ISOFORM X1"/>
    <property type="match status" value="1"/>
</dbReference>
<keyword evidence="9" id="KW-0675">Receptor</keyword>
<evidence type="ECO:0000256" key="9">
    <source>
        <dbReference type="ARBA" id="ARBA00023170"/>
    </source>
</evidence>
<dbReference type="FunFam" id="3.80.10.10:FF:000213">
    <property type="entry name" value="Tyrosine-sulfated glycopeptide receptor 1"/>
    <property type="match status" value="1"/>
</dbReference>
<keyword evidence="3" id="KW-1003">Cell membrane</keyword>
<sequence>YLDLSYNNFSSSIPSEFGRLTNLEFLDLHQNGFTGEFPSSVSNLTGLTYLDLSNNKFTSSFPHVYNLAKLSSLELSNNRFEGKVPEWIWNLPSLTLMSLANNSLDSFEGSPEAPLNSSLVYLSLSSNAFQGFFPMLPQSMRYIVAADNNFTGEIPLSMCNPRNLLYVDLSNNSFSDSFPRCLSESLIVLNLRHNNLRRFPDKFSNSSLKMLDVGHNQIRGKLPRSLVNCKSLEFLNVESNRINDTFPFWMTALPNMLLIILRSNRFNGPIYSPQHPLSFPELRLFDISHNKFDGSLPPNYFMNWSAALVRGREYKGPSFYIGDSYPLRFHPSIVMNVKGMTMELEKVFTDYAFVDFSRNRLGGQIPESIGLLKSLIALNLSNNDFTGQIPSSLATLNELQSLDLSRNQLSGNIPQELSALSFLADINMSHNNLTGQIPQGTQFVSQDDTSFEGNINLCGLPLHKSCLEKNGAPSPQTRQLKPSKQEYMLNSKAAMMGYGLTLIMFGLGIGYVIAAYRPTWFLKFF</sequence>
<evidence type="ECO:0000256" key="4">
    <source>
        <dbReference type="ARBA" id="ARBA00022614"/>
    </source>
</evidence>
<evidence type="ECO:0000256" key="3">
    <source>
        <dbReference type="ARBA" id="ARBA00022475"/>
    </source>
</evidence>
<evidence type="ECO:0008006" key="14">
    <source>
        <dbReference type="Google" id="ProtNLM"/>
    </source>
</evidence>
<organism evidence="12 13">
    <name type="scientific">Capsella rubella</name>
    <dbReference type="NCBI Taxonomy" id="81985"/>
    <lineage>
        <taxon>Eukaryota</taxon>
        <taxon>Viridiplantae</taxon>
        <taxon>Streptophyta</taxon>
        <taxon>Embryophyta</taxon>
        <taxon>Tracheophyta</taxon>
        <taxon>Spermatophyta</taxon>
        <taxon>Magnoliopsida</taxon>
        <taxon>eudicotyledons</taxon>
        <taxon>Gunneridae</taxon>
        <taxon>Pentapetalae</taxon>
        <taxon>rosids</taxon>
        <taxon>malvids</taxon>
        <taxon>Brassicales</taxon>
        <taxon>Brassicaceae</taxon>
        <taxon>Camelineae</taxon>
        <taxon>Capsella</taxon>
    </lineage>
</organism>
<gene>
    <name evidence="12" type="ORF">CARUB_v10011171mg</name>
</gene>
<keyword evidence="10" id="KW-0325">Glycoprotein</keyword>
<feature type="non-terminal residue" evidence="12">
    <location>
        <position position="1"/>
    </location>
</feature>
<feature type="transmembrane region" description="Helical" evidence="11">
    <location>
        <begin position="495"/>
        <end position="516"/>
    </location>
</feature>
<dbReference type="KEGG" id="crb:17900023"/>